<evidence type="ECO:0000256" key="2">
    <source>
        <dbReference type="ARBA" id="ARBA00007441"/>
    </source>
</evidence>
<dbReference type="AlphaFoldDB" id="A0A7J8RJ38"/>
<dbReference type="Proteomes" id="UP000593561">
    <property type="component" value="Unassembled WGS sequence"/>
</dbReference>
<dbReference type="InterPro" id="IPR004839">
    <property type="entry name" value="Aminotransferase_I/II_large"/>
</dbReference>
<dbReference type="GO" id="GO:0006572">
    <property type="term" value="P:L-tyrosine catabolic process"/>
    <property type="evidence" value="ECO:0007669"/>
    <property type="project" value="TreeGrafter"/>
</dbReference>
<evidence type="ECO:0000256" key="5">
    <source>
        <dbReference type="PIRSR" id="PIRSR000517-1"/>
    </source>
</evidence>
<evidence type="ECO:0000313" key="7">
    <source>
        <dbReference type="EMBL" id="MBA0613879.1"/>
    </source>
</evidence>
<evidence type="ECO:0000259" key="6">
    <source>
        <dbReference type="Pfam" id="PF00155"/>
    </source>
</evidence>
<dbReference type="Gene3D" id="3.90.1150.10">
    <property type="entry name" value="Aspartate Aminotransferase, domain 1"/>
    <property type="match status" value="2"/>
</dbReference>
<feature type="domain" description="Aminotransferase class I/classII large" evidence="6">
    <location>
        <begin position="280"/>
        <end position="356"/>
    </location>
</feature>
<dbReference type="GO" id="GO:0030170">
    <property type="term" value="F:pyridoxal phosphate binding"/>
    <property type="evidence" value="ECO:0007669"/>
    <property type="project" value="InterPro"/>
</dbReference>
<dbReference type="EMBL" id="JABFAC010000005">
    <property type="protein sequence ID" value="MBA0613879.1"/>
    <property type="molecule type" value="Genomic_DNA"/>
</dbReference>
<dbReference type="NCBIfam" id="TIGR01265">
    <property type="entry name" value="tyr_nico_aTase"/>
    <property type="match status" value="1"/>
</dbReference>
<dbReference type="Gene3D" id="3.40.640.10">
    <property type="entry name" value="Type I PLP-dependent aspartate aminotransferase-like (Major domain)"/>
    <property type="match status" value="1"/>
</dbReference>
<dbReference type="GO" id="GO:0004838">
    <property type="term" value="F:L-tyrosine-2-oxoglutarate transaminase activity"/>
    <property type="evidence" value="ECO:0007669"/>
    <property type="project" value="TreeGrafter"/>
</dbReference>
<dbReference type="InterPro" id="IPR015421">
    <property type="entry name" value="PyrdxlP-dep_Trfase_major"/>
</dbReference>
<gene>
    <name evidence="7" type="ORF">Godav_014237</name>
</gene>
<reference evidence="7 8" key="1">
    <citation type="journal article" date="2019" name="Genome Biol. Evol.">
        <title>Insights into the evolution of the New World diploid cottons (Gossypium, subgenus Houzingenia) based on genome sequencing.</title>
        <authorList>
            <person name="Grover C.E."/>
            <person name="Arick M.A. 2nd"/>
            <person name="Thrash A."/>
            <person name="Conover J.L."/>
            <person name="Sanders W.S."/>
            <person name="Peterson D.G."/>
            <person name="Frelichowski J.E."/>
            <person name="Scheffler J.A."/>
            <person name="Scheffler B.E."/>
            <person name="Wendel J.F."/>
        </authorList>
    </citation>
    <scope>NUCLEOTIDE SEQUENCE [LARGE SCALE GENOMIC DNA]</scope>
    <source>
        <strain evidence="7">27</strain>
        <tissue evidence="7">Leaf</tissue>
    </source>
</reference>
<dbReference type="CDD" id="cd00609">
    <property type="entry name" value="AAT_like"/>
    <property type="match status" value="1"/>
</dbReference>
<dbReference type="SUPFAM" id="SSF53383">
    <property type="entry name" value="PLP-dependent transferases"/>
    <property type="match status" value="1"/>
</dbReference>
<name>A0A7J8RJ38_GOSDV</name>
<dbReference type="InterPro" id="IPR015424">
    <property type="entry name" value="PyrdxlP-dep_Trfase"/>
</dbReference>
<dbReference type="PANTHER" id="PTHR45744:SF11">
    <property type="entry name" value="TYROSINE AMINOTRANSFERASE"/>
    <property type="match status" value="1"/>
</dbReference>
<dbReference type="PANTHER" id="PTHR45744">
    <property type="entry name" value="TYROSINE AMINOTRANSFERASE"/>
    <property type="match status" value="1"/>
</dbReference>
<feature type="domain" description="Aminotransferase class I/classII large" evidence="6">
    <location>
        <begin position="43"/>
        <end position="255"/>
    </location>
</feature>
<comment type="similarity">
    <text evidence="2 4">Belongs to the class-I pyridoxal-phosphate-dependent aminotransferase family.</text>
</comment>
<evidence type="ECO:0000256" key="4">
    <source>
        <dbReference type="PIRNR" id="PIRNR000517"/>
    </source>
</evidence>
<evidence type="ECO:0000256" key="3">
    <source>
        <dbReference type="ARBA" id="ARBA00022898"/>
    </source>
</evidence>
<dbReference type="Pfam" id="PF00155">
    <property type="entry name" value="Aminotran_1_2"/>
    <property type="match status" value="2"/>
</dbReference>
<dbReference type="InterPro" id="IPR005958">
    <property type="entry name" value="TyrNic_aminoTrfase"/>
</dbReference>
<comment type="cofactor">
    <cofactor evidence="1 4 5">
        <name>pyridoxal 5'-phosphate</name>
        <dbReference type="ChEBI" id="CHEBI:597326"/>
    </cofactor>
</comment>
<protein>
    <recommendedName>
        <fullName evidence="6">Aminotransferase class I/classII large domain-containing protein</fullName>
    </recommendedName>
</protein>
<keyword evidence="3 4" id="KW-0663">Pyridoxal phosphate</keyword>
<comment type="caution">
    <text evidence="7">The sequence shown here is derived from an EMBL/GenBank/DDBJ whole genome shotgun (WGS) entry which is preliminary data.</text>
</comment>
<dbReference type="PIRSF" id="PIRSF000517">
    <property type="entry name" value="Tyr_transaminase"/>
    <property type="match status" value="1"/>
</dbReference>
<organism evidence="7 8">
    <name type="scientific">Gossypium davidsonii</name>
    <name type="common">Davidson's cotton</name>
    <name type="synonym">Gossypium klotzschianum subsp. davidsonii</name>
    <dbReference type="NCBI Taxonomy" id="34287"/>
    <lineage>
        <taxon>Eukaryota</taxon>
        <taxon>Viridiplantae</taxon>
        <taxon>Streptophyta</taxon>
        <taxon>Embryophyta</taxon>
        <taxon>Tracheophyta</taxon>
        <taxon>Spermatophyta</taxon>
        <taxon>Magnoliopsida</taxon>
        <taxon>eudicotyledons</taxon>
        <taxon>Gunneridae</taxon>
        <taxon>Pentapetalae</taxon>
        <taxon>rosids</taxon>
        <taxon>malvids</taxon>
        <taxon>Malvales</taxon>
        <taxon>Malvaceae</taxon>
        <taxon>Malvoideae</taxon>
        <taxon>Gossypium</taxon>
    </lineage>
</organism>
<feature type="modified residue" description="N6-(pyridoxal phosphate)lysine" evidence="5">
    <location>
        <position position="251"/>
    </location>
</feature>
<evidence type="ECO:0000256" key="1">
    <source>
        <dbReference type="ARBA" id="ARBA00001933"/>
    </source>
</evidence>
<keyword evidence="8" id="KW-1185">Reference proteome</keyword>
<evidence type="ECO:0000313" key="8">
    <source>
        <dbReference type="Proteomes" id="UP000593561"/>
    </source>
</evidence>
<accession>A0A7J8RJ38</accession>
<dbReference type="InterPro" id="IPR015422">
    <property type="entry name" value="PyrdxlP-dep_Trfase_small"/>
</dbReference>
<sequence>MENGAKKWGFQGKQGLDAASATNVRGYFNLLTGNINQDNSSVVVPLGHGDPSHFPSIRTTPAAEDAIVDALRSAKHNCYATTVGILPARRAIADYLNRDLSYKLTPDDVYLTIGCNQAIEVVTAVLSRPGANIFLPRPGYPHYEPWCAYNHLEMRHYDLLPEKGWEVDVDAVETLADENTAAMVIINPGKPCWNVCSYEHLNKVAETARKLGILVIADEAYDNLTFGSTPYVPMRVFGLTLPILTMGSISKRWVVPDIIDSITGFLNISSDPATFIQVWECADICYNRIQEIPSLTCPRKPGGSMFIMVKLNLAMLEDINDDMDFCLKLAKEESVIILPGIAVGLKNWLRVTFAIESCFLQEVLGRVKAFCQRHAKKQ</sequence>
<proteinExistence type="inferred from homology"/>
<dbReference type="GO" id="GO:0005829">
    <property type="term" value="C:cytosol"/>
    <property type="evidence" value="ECO:0007669"/>
    <property type="project" value="TreeGrafter"/>
</dbReference>